<evidence type="ECO:0000313" key="1">
    <source>
        <dbReference type="EnsemblMetazoa" id="GPAI025886-PA"/>
    </source>
</evidence>
<organism evidence="1 2">
    <name type="scientific">Glossina pallidipes</name>
    <name type="common">Tsetse fly</name>
    <dbReference type="NCBI Taxonomy" id="7398"/>
    <lineage>
        <taxon>Eukaryota</taxon>
        <taxon>Metazoa</taxon>
        <taxon>Ecdysozoa</taxon>
        <taxon>Arthropoda</taxon>
        <taxon>Hexapoda</taxon>
        <taxon>Insecta</taxon>
        <taxon>Pterygota</taxon>
        <taxon>Neoptera</taxon>
        <taxon>Endopterygota</taxon>
        <taxon>Diptera</taxon>
        <taxon>Brachycera</taxon>
        <taxon>Muscomorpha</taxon>
        <taxon>Hippoboscoidea</taxon>
        <taxon>Glossinidae</taxon>
        <taxon>Glossina</taxon>
    </lineage>
</organism>
<name>A0A1A9ZUZ4_GLOPL</name>
<protein>
    <submittedName>
        <fullName evidence="1">Uncharacterized protein</fullName>
    </submittedName>
</protein>
<accession>A0A1A9ZUZ4</accession>
<dbReference type="Proteomes" id="UP000092445">
    <property type="component" value="Unassembled WGS sequence"/>
</dbReference>
<reference evidence="2" key="1">
    <citation type="submission" date="2014-03" db="EMBL/GenBank/DDBJ databases">
        <authorList>
            <person name="Aksoy S."/>
            <person name="Warren W."/>
            <person name="Wilson R.K."/>
        </authorList>
    </citation>
    <scope>NUCLEOTIDE SEQUENCE [LARGE SCALE GENOMIC DNA]</scope>
    <source>
        <strain evidence="2">IAEA</strain>
    </source>
</reference>
<proteinExistence type="predicted"/>
<dbReference type="VEuPathDB" id="VectorBase:GPAI025886"/>
<evidence type="ECO:0000313" key="2">
    <source>
        <dbReference type="Proteomes" id="UP000092445"/>
    </source>
</evidence>
<dbReference type="AlphaFoldDB" id="A0A1A9ZUZ4"/>
<dbReference type="EnsemblMetazoa" id="GPAI025886-RA">
    <property type="protein sequence ID" value="GPAI025886-PA"/>
    <property type="gene ID" value="GPAI025886"/>
</dbReference>
<keyword evidence="2" id="KW-1185">Reference proteome</keyword>
<sequence>MSSKKKIGRAIGIRAFKFSNLEFHLELSKMREVLLINLNTNANAAEYIHIVIATPSLLSSSSSSSSSLSSSSSPLPSSSHDRYLRKGVDCDRLPQPFAATFVYLDKPVVVALLAIVVVVAAAENPPYSVPLTYCYHAEWYGPHNGRSTPPASKSERENSAFFLITSLMVANTAVIVSSDYRNNQGFLLEIQKKLWLDEHLRKNTILNVPLLEDKARVGTAFGCLS</sequence>
<reference evidence="1" key="2">
    <citation type="submission" date="2020-05" db="UniProtKB">
        <authorList>
            <consortium name="EnsemblMetazoa"/>
        </authorList>
    </citation>
    <scope>IDENTIFICATION</scope>
    <source>
        <strain evidence="1">IAEA</strain>
    </source>
</reference>